<reference evidence="17 18" key="1">
    <citation type="submission" date="2018-11" db="EMBL/GenBank/DDBJ databases">
        <title>Genome sequence of Apiotrichum porosum DSM 27194.</title>
        <authorList>
            <person name="Aliyu H."/>
            <person name="Gorte O."/>
            <person name="Ochsenreither K."/>
        </authorList>
    </citation>
    <scope>NUCLEOTIDE SEQUENCE [LARGE SCALE GENOMIC DNA]</scope>
    <source>
        <strain evidence="17 18">DSM 27194</strain>
    </source>
</reference>
<dbReference type="InterPro" id="IPR023458">
    <property type="entry name" value="Met-tRNA_ligase_1"/>
</dbReference>
<dbReference type="InterPro" id="IPR015413">
    <property type="entry name" value="Methionyl/Leucyl_tRNA_Synth"/>
</dbReference>
<keyword evidence="7 12" id="KW-0067">ATP-binding</keyword>
<dbReference type="SUPFAM" id="SSF52374">
    <property type="entry name" value="Nucleotidylyl transferase"/>
    <property type="match status" value="1"/>
</dbReference>
<dbReference type="PRINTS" id="PR01041">
    <property type="entry name" value="TRNASYNTHMET"/>
</dbReference>
<dbReference type="GO" id="GO:0004825">
    <property type="term" value="F:methionine-tRNA ligase activity"/>
    <property type="evidence" value="ECO:0007669"/>
    <property type="project" value="UniProtKB-EC"/>
</dbReference>
<dbReference type="FunFam" id="2.20.28.20:FF:000001">
    <property type="entry name" value="Methionine--tRNA ligase"/>
    <property type="match status" value="1"/>
</dbReference>
<dbReference type="Pfam" id="PF09334">
    <property type="entry name" value="tRNA-synt_1g"/>
    <property type="match status" value="1"/>
</dbReference>
<evidence type="ECO:0000256" key="9">
    <source>
        <dbReference type="ARBA" id="ARBA00023146"/>
    </source>
</evidence>
<dbReference type="NCBIfam" id="TIGR00398">
    <property type="entry name" value="metG"/>
    <property type="match status" value="1"/>
</dbReference>
<accession>A0A427YAE3</accession>
<evidence type="ECO:0000256" key="8">
    <source>
        <dbReference type="ARBA" id="ARBA00022917"/>
    </source>
</evidence>
<dbReference type="Pfam" id="PF19303">
    <property type="entry name" value="Anticodon_3"/>
    <property type="match status" value="1"/>
</dbReference>
<dbReference type="CDD" id="cd07957">
    <property type="entry name" value="Anticodon_Ia_Met"/>
    <property type="match status" value="1"/>
</dbReference>
<evidence type="ECO:0000256" key="3">
    <source>
        <dbReference type="ARBA" id="ARBA00012838"/>
    </source>
</evidence>
<dbReference type="Proteomes" id="UP000279236">
    <property type="component" value="Unassembled WGS sequence"/>
</dbReference>
<keyword evidence="13" id="KW-0175">Coiled coil</keyword>
<comment type="similarity">
    <text evidence="2 12">Belongs to the class-I aminoacyl-tRNA synthetase family.</text>
</comment>
<dbReference type="SUPFAM" id="SSF57770">
    <property type="entry name" value="Methionyl-tRNA synthetase (MetRS), Zn-domain"/>
    <property type="match status" value="1"/>
</dbReference>
<dbReference type="GO" id="GO:0005524">
    <property type="term" value="F:ATP binding"/>
    <property type="evidence" value="ECO:0007669"/>
    <property type="project" value="UniProtKB-KW"/>
</dbReference>
<dbReference type="OrthoDB" id="5844513at2759"/>
<keyword evidence="5 12" id="KW-0436">Ligase</keyword>
<dbReference type="GO" id="GO:0036464">
    <property type="term" value="C:cytoplasmic ribonucleoprotein granule"/>
    <property type="evidence" value="ECO:0007669"/>
    <property type="project" value="UniProtKB-ARBA"/>
</dbReference>
<dbReference type="InterPro" id="IPR014729">
    <property type="entry name" value="Rossmann-like_a/b/a_fold"/>
</dbReference>
<feature type="region of interest" description="Disordered" evidence="14">
    <location>
        <begin position="624"/>
        <end position="645"/>
    </location>
</feature>
<dbReference type="Gene3D" id="2.20.28.20">
    <property type="entry name" value="Methionyl-tRNA synthetase, Zn-domain"/>
    <property type="match status" value="1"/>
</dbReference>
<dbReference type="GO" id="GO:0017101">
    <property type="term" value="C:aminoacyl-tRNA synthetase multienzyme complex"/>
    <property type="evidence" value="ECO:0007669"/>
    <property type="project" value="TreeGrafter"/>
</dbReference>
<evidence type="ECO:0000256" key="13">
    <source>
        <dbReference type="SAM" id="Coils"/>
    </source>
</evidence>
<organism evidence="17 18">
    <name type="scientific">Apiotrichum porosum</name>
    <dbReference type="NCBI Taxonomy" id="105984"/>
    <lineage>
        <taxon>Eukaryota</taxon>
        <taxon>Fungi</taxon>
        <taxon>Dikarya</taxon>
        <taxon>Basidiomycota</taxon>
        <taxon>Agaricomycotina</taxon>
        <taxon>Tremellomycetes</taxon>
        <taxon>Trichosporonales</taxon>
        <taxon>Trichosporonaceae</taxon>
        <taxon>Apiotrichum</taxon>
    </lineage>
</organism>
<proteinExistence type="inferred from homology"/>
<dbReference type="InterPro" id="IPR009080">
    <property type="entry name" value="tRNAsynth_Ia_anticodon-bd"/>
</dbReference>
<dbReference type="Gene3D" id="1.10.730.10">
    <property type="entry name" value="Isoleucyl-tRNA Synthetase, Domain 1"/>
    <property type="match status" value="1"/>
</dbReference>
<keyword evidence="18" id="KW-1185">Reference proteome</keyword>
<evidence type="ECO:0000313" key="17">
    <source>
        <dbReference type="EMBL" id="RSH87964.1"/>
    </source>
</evidence>
<dbReference type="GeneID" id="39585030"/>
<keyword evidence="8 12" id="KW-0648">Protein biosynthesis</keyword>
<dbReference type="GO" id="GO:0017102">
    <property type="term" value="C:methionyl glutamyl tRNA synthetase complex"/>
    <property type="evidence" value="ECO:0007669"/>
    <property type="project" value="UniProtKB-ARBA"/>
</dbReference>
<feature type="domain" description="Methionyl/Leucyl tRNA synthetase" evidence="15">
    <location>
        <begin position="33"/>
        <end position="438"/>
    </location>
</feature>
<dbReference type="InterPro" id="IPR001412">
    <property type="entry name" value="aa-tRNA-synth_I_CS"/>
</dbReference>
<comment type="subcellular location">
    <subcellularLocation>
        <location evidence="1">Cytoplasm</location>
    </subcellularLocation>
</comment>
<feature type="domain" description="Methionyl-tRNA synthetase anticodon-binding" evidence="16">
    <location>
        <begin position="469"/>
        <end position="617"/>
    </location>
</feature>
<evidence type="ECO:0000256" key="7">
    <source>
        <dbReference type="ARBA" id="ARBA00022840"/>
    </source>
</evidence>
<dbReference type="GO" id="GO:0006431">
    <property type="term" value="P:methionyl-tRNA aminoacylation"/>
    <property type="evidence" value="ECO:0007669"/>
    <property type="project" value="InterPro"/>
</dbReference>
<dbReference type="CDD" id="cd00814">
    <property type="entry name" value="MetRS_core"/>
    <property type="match status" value="1"/>
</dbReference>
<feature type="compositionally biased region" description="Low complexity" evidence="14">
    <location>
        <begin position="624"/>
        <end position="635"/>
    </location>
</feature>
<gene>
    <name evidence="17" type="ORF">EHS24_000487</name>
</gene>
<dbReference type="Gene3D" id="3.40.50.620">
    <property type="entry name" value="HUPs"/>
    <property type="match status" value="1"/>
</dbReference>
<evidence type="ECO:0000259" key="16">
    <source>
        <dbReference type="Pfam" id="PF19303"/>
    </source>
</evidence>
<dbReference type="InterPro" id="IPR029038">
    <property type="entry name" value="MetRS_Zn"/>
</dbReference>
<evidence type="ECO:0000256" key="11">
    <source>
        <dbReference type="ARBA" id="ARBA00047364"/>
    </source>
</evidence>
<dbReference type="PROSITE" id="PS00178">
    <property type="entry name" value="AA_TRNA_LIGASE_I"/>
    <property type="match status" value="1"/>
</dbReference>
<dbReference type="RefSeq" id="XP_028480172.1">
    <property type="nucleotide sequence ID" value="XM_028616315.1"/>
</dbReference>
<name>A0A427YAE3_9TREE</name>
<dbReference type="EC" id="6.1.1.10" evidence="3"/>
<keyword evidence="4" id="KW-0963">Cytoplasm</keyword>
<evidence type="ECO:0000313" key="18">
    <source>
        <dbReference type="Proteomes" id="UP000279236"/>
    </source>
</evidence>
<keyword evidence="9 12" id="KW-0030">Aminoacyl-tRNA synthetase</keyword>
<comment type="caution">
    <text evidence="17">The sequence shown here is derived from an EMBL/GenBank/DDBJ whole genome shotgun (WGS) entry which is preliminary data.</text>
</comment>
<keyword evidence="6 12" id="KW-0547">Nucleotide-binding</keyword>
<dbReference type="PANTHER" id="PTHR45765:SF1">
    <property type="entry name" value="METHIONINE--TRNA LIGASE, CYTOPLASMIC"/>
    <property type="match status" value="1"/>
</dbReference>
<evidence type="ECO:0000256" key="1">
    <source>
        <dbReference type="ARBA" id="ARBA00004496"/>
    </source>
</evidence>
<dbReference type="GO" id="GO:0005829">
    <property type="term" value="C:cytosol"/>
    <property type="evidence" value="ECO:0007669"/>
    <property type="project" value="TreeGrafter"/>
</dbReference>
<dbReference type="PANTHER" id="PTHR45765">
    <property type="entry name" value="METHIONINE--TRNA LIGASE"/>
    <property type="match status" value="1"/>
</dbReference>
<sequence length="726" mass="80978">MSDRNIRQAEGLLMKITNKEDGPILPVEGENNVLITSALPYVNNVPHLGNIIGSTLSADVFARYNRTLNNPTLYVCGTDEYGTATETKALEEGITPLELTTKFNKLHTEVYEFFEIGFDQWGRTSWPEQTEVTQDIYRHIHKNGFMQLETADQTYCEDDKLFLADRFVEGTCPQCGYDDARGDQCDKCGLTFSSPTELKDPRCKRNKNHKLSVRPSTHSCIRLNAIQPQLEEWMQAQRAKAKWGTNAVITEKGEIVEPRMRDGLRPSAVTRDLKWGVKVPSVGDAEEDAKLADKVIYVWFDAPIGYISMTKAYTDKWQQWWMNPENVQLYQFMGKDNVYFHTVLFPSMLIADGRNWTKLHNISSTQYLNYEDTKFSKSRGIGVFGNNAAQTGQPASVWRYYLLSQRPETGDTSFQWSKFIAAVNNELLANLGNFINRAIKFVNAKYDSVVPGPAGFEGGEVKIDVAAETSDYAKLDAEFVADVNTKLAEYREFMHLTKLRQGLQTAMSISARGNQYLQDSGLDNALFANQPERCGQVLLNAVNLIYLLSALFHPFMPTASAGMIEQLNAPARSLPTAFSIDILPGHKLGKAAHLFKRIDNTNGEQEAKWQKQFGGFQDPTSEAAAASIAAANGKATPPPKGAADHKANWAQSQNQKKKAAAAAVDAAKSPEERELETKLEAQTKIVKEIRLGRAEGDVEKETAQVKSIKSELAELRKKLKAAKISA</sequence>
<evidence type="ECO:0000259" key="15">
    <source>
        <dbReference type="Pfam" id="PF09334"/>
    </source>
</evidence>
<dbReference type="STRING" id="105984.A0A427YAE3"/>
<dbReference type="InterPro" id="IPR041872">
    <property type="entry name" value="Anticodon_Met"/>
</dbReference>
<evidence type="ECO:0000256" key="2">
    <source>
        <dbReference type="ARBA" id="ARBA00005594"/>
    </source>
</evidence>
<evidence type="ECO:0000256" key="5">
    <source>
        <dbReference type="ARBA" id="ARBA00022598"/>
    </source>
</evidence>
<evidence type="ECO:0000256" key="12">
    <source>
        <dbReference type="RuleBase" id="RU363039"/>
    </source>
</evidence>
<dbReference type="FunFam" id="1.10.730.10:FF:000037">
    <property type="entry name" value="Methionyl-tRNA synthetase"/>
    <property type="match status" value="1"/>
</dbReference>
<dbReference type="SUPFAM" id="SSF47323">
    <property type="entry name" value="Anticodon-binding domain of a subclass of class I aminoacyl-tRNA synthetases"/>
    <property type="match status" value="1"/>
</dbReference>
<dbReference type="InterPro" id="IPR033911">
    <property type="entry name" value="MetRS_core"/>
</dbReference>
<dbReference type="InterPro" id="IPR014758">
    <property type="entry name" value="Met-tRNA_synth"/>
</dbReference>
<evidence type="ECO:0000256" key="14">
    <source>
        <dbReference type="SAM" id="MobiDB-lite"/>
    </source>
</evidence>
<evidence type="ECO:0000256" key="6">
    <source>
        <dbReference type="ARBA" id="ARBA00022741"/>
    </source>
</evidence>
<dbReference type="AlphaFoldDB" id="A0A427YAE3"/>
<evidence type="ECO:0000256" key="10">
    <source>
        <dbReference type="ARBA" id="ARBA00030904"/>
    </source>
</evidence>
<comment type="catalytic activity">
    <reaction evidence="11">
        <text>tRNA(Met) + L-methionine + ATP = L-methionyl-tRNA(Met) + AMP + diphosphate</text>
        <dbReference type="Rhea" id="RHEA:13481"/>
        <dbReference type="Rhea" id="RHEA-COMP:9667"/>
        <dbReference type="Rhea" id="RHEA-COMP:9698"/>
        <dbReference type="ChEBI" id="CHEBI:30616"/>
        <dbReference type="ChEBI" id="CHEBI:33019"/>
        <dbReference type="ChEBI" id="CHEBI:57844"/>
        <dbReference type="ChEBI" id="CHEBI:78442"/>
        <dbReference type="ChEBI" id="CHEBI:78530"/>
        <dbReference type="ChEBI" id="CHEBI:456215"/>
        <dbReference type="EC" id="6.1.1.10"/>
    </reaction>
</comment>
<dbReference type="EMBL" id="RSCE01000001">
    <property type="protein sequence ID" value="RSH87964.1"/>
    <property type="molecule type" value="Genomic_DNA"/>
</dbReference>
<feature type="coiled-coil region" evidence="13">
    <location>
        <begin position="698"/>
        <end position="725"/>
    </location>
</feature>
<evidence type="ECO:0000256" key="4">
    <source>
        <dbReference type="ARBA" id="ARBA00022490"/>
    </source>
</evidence>
<protein>
    <recommendedName>
        <fullName evidence="3">methionine--tRNA ligase</fullName>
        <ecNumber evidence="3">6.1.1.10</ecNumber>
    </recommendedName>
    <alternativeName>
        <fullName evidence="10">Methionyl-tRNA synthetase</fullName>
    </alternativeName>
</protein>